<comment type="subcellular location">
    <subcellularLocation>
        <location evidence="1">Membrane</location>
        <topology evidence="1">Multi-pass membrane protein</topology>
    </subcellularLocation>
</comment>
<dbReference type="GO" id="GO:0046961">
    <property type="term" value="F:proton-transporting ATPase activity, rotational mechanism"/>
    <property type="evidence" value="ECO:0007669"/>
    <property type="project" value="InterPro"/>
</dbReference>
<evidence type="ECO:0000256" key="1">
    <source>
        <dbReference type="ARBA" id="ARBA00004141"/>
    </source>
</evidence>
<comment type="caution">
    <text evidence="8">Lacks conserved residue(s) required for the propagation of feature annotation.</text>
</comment>
<evidence type="ECO:0000256" key="7">
    <source>
        <dbReference type="ARBA" id="ARBA00023136"/>
    </source>
</evidence>
<dbReference type="GeneID" id="14904432"/>
<keyword evidence="8" id="KW-0375">Hydrogen ion transport</keyword>
<keyword evidence="5 8" id="KW-1133">Transmembrane helix</keyword>
<evidence type="ECO:0000256" key="6">
    <source>
        <dbReference type="ARBA" id="ARBA00023065"/>
    </source>
</evidence>
<name>G0R2F4_ICHMU</name>
<dbReference type="GO" id="GO:0007035">
    <property type="term" value="P:vacuolar acidification"/>
    <property type="evidence" value="ECO:0007669"/>
    <property type="project" value="TreeGrafter"/>
</dbReference>
<evidence type="ECO:0000256" key="2">
    <source>
        <dbReference type="ARBA" id="ARBA00009904"/>
    </source>
</evidence>
<comment type="function">
    <text evidence="8">Essential component of the vacuolar proton pump (V-ATPase), a multimeric enzyme that catalyzes the translocation of protons across the membranes. Required for assembly and activity of the V-ATPase.</text>
</comment>
<dbReference type="GO" id="GO:0051117">
    <property type="term" value="F:ATPase binding"/>
    <property type="evidence" value="ECO:0007669"/>
    <property type="project" value="TreeGrafter"/>
</dbReference>
<keyword evidence="6 8" id="KW-0406">Ion transport</keyword>
<gene>
    <name evidence="9" type="ORF">IMG5_177550</name>
</gene>
<dbReference type="GO" id="GO:0016757">
    <property type="term" value="F:glycosyltransferase activity"/>
    <property type="evidence" value="ECO:0007669"/>
    <property type="project" value="UniProtKB-KW"/>
</dbReference>
<dbReference type="GO" id="GO:0016471">
    <property type="term" value="C:vacuolar proton-transporting V-type ATPase complex"/>
    <property type="evidence" value="ECO:0007669"/>
    <property type="project" value="TreeGrafter"/>
</dbReference>
<reference evidence="9 10" key="1">
    <citation type="submission" date="2011-07" db="EMBL/GenBank/DDBJ databases">
        <authorList>
            <person name="Coyne R."/>
            <person name="Brami D."/>
            <person name="Johnson J."/>
            <person name="Hostetler J."/>
            <person name="Hannick L."/>
            <person name="Clark T."/>
            <person name="Cassidy-Hanley D."/>
            <person name="Inman J."/>
        </authorList>
    </citation>
    <scope>NUCLEOTIDE SEQUENCE [LARGE SCALE GENOMIC DNA]</scope>
    <source>
        <strain evidence="9 10">G5</strain>
    </source>
</reference>
<dbReference type="Proteomes" id="UP000008983">
    <property type="component" value="Unassembled WGS sequence"/>
</dbReference>
<evidence type="ECO:0000313" key="10">
    <source>
        <dbReference type="Proteomes" id="UP000008983"/>
    </source>
</evidence>
<keyword evidence="7 8" id="KW-0472">Membrane</keyword>
<keyword evidence="9" id="KW-0808">Transferase</keyword>
<evidence type="ECO:0000256" key="5">
    <source>
        <dbReference type="ARBA" id="ARBA00022989"/>
    </source>
</evidence>
<evidence type="ECO:0000256" key="4">
    <source>
        <dbReference type="ARBA" id="ARBA00022692"/>
    </source>
</evidence>
<keyword evidence="3 8" id="KW-0813">Transport</keyword>
<dbReference type="InterPro" id="IPR002490">
    <property type="entry name" value="V-ATPase_116kDa_su"/>
</dbReference>
<keyword evidence="4 8" id="KW-0812">Transmembrane</keyword>
<dbReference type="Pfam" id="PF01496">
    <property type="entry name" value="V_ATPase_I"/>
    <property type="match status" value="1"/>
</dbReference>
<evidence type="ECO:0000313" key="9">
    <source>
        <dbReference type="EMBL" id="EGR28352.1"/>
    </source>
</evidence>
<evidence type="ECO:0000256" key="8">
    <source>
        <dbReference type="RuleBase" id="RU361189"/>
    </source>
</evidence>
<dbReference type="GO" id="GO:0033179">
    <property type="term" value="C:proton-transporting V-type ATPase, V0 domain"/>
    <property type="evidence" value="ECO:0007669"/>
    <property type="project" value="InterPro"/>
</dbReference>
<keyword evidence="9" id="KW-0328">Glycosyltransferase</keyword>
<dbReference type="OrthoDB" id="10264220at2759"/>
<accession>G0R2F4</accession>
<dbReference type="PANTHER" id="PTHR11629:SF63">
    <property type="entry name" value="V-TYPE PROTON ATPASE SUBUNIT A"/>
    <property type="match status" value="1"/>
</dbReference>
<dbReference type="eggNOG" id="KOG2189">
    <property type="taxonomic scope" value="Eukaryota"/>
</dbReference>
<dbReference type="OMA" id="ATHENPP"/>
<dbReference type="AlphaFoldDB" id="G0R2F4"/>
<keyword evidence="10" id="KW-1185">Reference proteome</keyword>
<evidence type="ECO:0000256" key="3">
    <source>
        <dbReference type="ARBA" id="ARBA00022448"/>
    </source>
</evidence>
<comment type="similarity">
    <text evidence="2 8">Belongs to the V-ATPase 116 kDa subunit family.</text>
</comment>
<dbReference type="RefSeq" id="XP_004027697.1">
    <property type="nucleotide sequence ID" value="XM_004027648.1"/>
</dbReference>
<feature type="transmembrane region" description="Helical" evidence="8">
    <location>
        <begin position="420"/>
        <end position="443"/>
    </location>
</feature>
<sequence length="444" mass="53265">MDFLISQTMCYCRIIITKENAWESFNILGKLNCVHQIDYDDNIPQISRPYYNQVKRCEKILYQIENIKHMIKNFEMKIKECLNIENLIQINFNQMENNRQTNGQTYINKIEEEINIQYIQLINQVQHYDFLQQKEQNLIEYEIFLNEIIMQQFFFSEENQTFNLNKFCGIINCESKLLFQRSIFRISKGNAYIQINDIQNNEKYKKINAMFIVIFNGDCNTILFKKISKICESFKVKLYELPKDLDQSVQQSQKIKIEQEECRQVNIYKIFCKLFLLIKKQLKQLTENNIKKNLKDFITDKKKLECSYIEFLKFYILKEKEIYTKMSMLKLQGSVYIGYFWIPENKYQYVVSSFDQLHNKKKFLPENIIQKLSYKMPLSPPTYFPVNDFTFAFQQIVNTYGIPRYKEINPGLFTITTFPFLFGVMFGDIGHGFLLLIFGLYLIL</sequence>
<protein>
    <recommendedName>
        <fullName evidence="8">V-type proton ATPase subunit a</fullName>
    </recommendedName>
</protein>
<dbReference type="PANTHER" id="PTHR11629">
    <property type="entry name" value="VACUOLAR PROTON ATPASES"/>
    <property type="match status" value="1"/>
</dbReference>
<proteinExistence type="inferred from homology"/>
<dbReference type="EMBL" id="GL984257">
    <property type="protein sequence ID" value="EGR28352.1"/>
    <property type="molecule type" value="Genomic_DNA"/>
</dbReference>
<dbReference type="STRING" id="857967.G0R2F4"/>
<dbReference type="InParanoid" id="G0R2F4"/>
<organism evidence="9 10">
    <name type="scientific">Ichthyophthirius multifiliis</name>
    <name type="common">White spot disease agent</name>
    <name type="synonym">Ich</name>
    <dbReference type="NCBI Taxonomy" id="5932"/>
    <lineage>
        <taxon>Eukaryota</taxon>
        <taxon>Sar</taxon>
        <taxon>Alveolata</taxon>
        <taxon>Ciliophora</taxon>
        <taxon>Intramacronucleata</taxon>
        <taxon>Oligohymenophorea</taxon>
        <taxon>Hymenostomatida</taxon>
        <taxon>Ophryoglenina</taxon>
        <taxon>Ichthyophthirius</taxon>
    </lineage>
</organism>